<dbReference type="CDD" id="cd03137">
    <property type="entry name" value="GATase1_AraC_1"/>
    <property type="match status" value="1"/>
</dbReference>
<dbReference type="Proteomes" id="UP000543252">
    <property type="component" value="Unassembled WGS sequence"/>
</dbReference>
<dbReference type="PANTHER" id="PTHR43130:SF3">
    <property type="entry name" value="HTH-TYPE TRANSCRIPTIONAL REGULATOR RV1931C"/>
    <property type="match status" value="1"/>
</dbReference>
<protein>
    <submittedName>
        <fullName evidence="4 8">Transcriptional regulator</fullName>
    </submittedName>
    <submittedName>
        <fullName evidence="5">GlxA family transcriptional regulator</fullName>
    </submittedName>
</protein>
<dbReference type="Proteomes" id="UP000655659">
    <property type="component" value="Unassembled WGS sequence"/>
</dbReference>
<evidence type="ECO:0000313" key="10">
    <source>
        <dbReference type="Proteomes" id="UP000509260"/>
    </source>
</evidence>
<dbReference type="SUPFAM" id="SSF52317">
    <property type="entry name" value="Class I glutamine amidotransferase-like"/>
    <property type="match status" value="1"/>
</dbReference>
<organism evidence="5 12">
    <name type="scientific">Escherichia coli</name>
    <dbReference type="NCBI Taxonomy" id="562"/>
    <lineage>
        <taxon>Bacteria</taxon>
        <taxon>Pseudomonadati</taxon>
        <taxon>Pseudomonadota</taxon>
        <taxon>Gammaproteobacteria</taxon>
        <taxon>Enterobacterales</taxon>
        <taxon>Enterobacteriaceae</taxon>
        <taxon>Escherichia</taxon>
    </lineage>
</organism>
<dbReference type="Proteomes" id="UP000509260">
    <property type="component" value="Chromosome"/>
</dbReference>
<evidence type="ECO:0000259" key="3">
    <source>
        <dbReference type="PROSITE" id="PS01124"/>
    </source>
</evidence>
<dbReference type="PROSITE" id="PS01124">
    <property type="entry name" value="HTH_ARAC_FAMILY_2"/>
    <property type="match status" value="1"/>
</dbReference>
<dbReference type="SUPFAM" id="SSF46689">
    <property type="entry name" value="Homeodomain-like"/>
    <property type="match status" value="2"/>
</dbReference>
<evidence type="ECO:0000313" key="11">
    <source>
        <dbReference type="Proteomes" id="UP000514754"/>
    </source>
</evidence>
<evidence type="ECO:0000313" key="12">
    <source>
        <dbReference type="Proteomes" id="UP000543252"/>
    </source>
</evidence>
<dbReference type="GO" id="GO:0003700">
    <property type="term" value="F:DNA-binding transcription factor activity"/>
    <property type="evidence" value="ECO:0007669"/>
    <property type="project" value="InterPro"/>
</dbReference>
<dbReference type="EMBL" id="UASG01000005">
    <property type="protein sequence ID" value="SPX28232.1"/>
    <property type="molecule type" value="Genomic_DNA"/>
</dbReference>
<gene>
    <name evidence="8" type="primary">marA_1</name>
    <name evidence="5" type="ORF">FPS11_15175</name>
    <name evidence="7" type="ORF">HVW43_10480</name>
    <name evidence="6" type="ORF">JNA68_08015</name>
    <name evidence="8" type="ORF">NCTC10279_00414</name>
    <name evidence="4" type="ORF">TUM18780_33280</name>
</gene>
<dbReference type="EMBL" id="AP023197">
    <property type="protein sequence ID" value="BCG38166.1"/>
    <property type="molecule type" value="Genomic_DNA"/>
</dbReference>
<reference evidence="4 10" key="4">
    <citation type="submission" date="2020-06" db="EMBL/GenBank/DDBJ databases">
        <title>Whole-genome sequencing of blaNDM-5 positive Escherichia coli isolated from a Japanese patient with no history of travel abroad.</title>
        <authorList>
            <person name="Ito Y."/>
            <person name="Aoki K."/>
            <person name="Nakayama N."/>
            <person name="Ohtsuka M."/>
            <person name="Ota M."/>
            <person name="Kaneko N."/>
            <person name="Yoshida M."/>
            <person name="Ishii Y."/>
            <person name="Tateda K."/>
            <person name="Matsuse H."/>
        </authorList>
    </citation>
    <scope>NUCLEOTIDE SEQUENCE [LARGE SCALE GENOMIC DNA]</scope>
    <source>
        <strain evidence="4 10">TUM18780</strain>
    </source>
</reference>
<dbReference type="Gene3D" id="1.10.10.60">
    <property type="entry name" value="Homeodomain-like"/>
    <property type="match status" value="1"/>
</dbReference>
<reference evidence="5 12" key="2">
    <citation type="submission" date="2019-07" db="EMBL/GenBank/DDBJ databases">
        <authorList>
            <consortium name="GenomeTrakr network: Whole genome sequencing for foodborne pathogen traceback"/>
        </authorList>
    </citation>
    <scope>NUCLEOTIDE SEQUENCE [LARGE SCALE GENOMIC DNA]</scope>
    <source>
        <strain evidence="5 12">PSU-1859</strain>
    </source>
</reference>
<dbReference type="RefSeq" id="WP_001247692.1">
    <property type="nucleotide sequence ID" value="NZ_AP022540.1"/>
</dbReference>
<reference evidence="7 11" key="3">
    <citation type="submission" date="2020-06" db="EMBL/GenBank/DDBJ databases">
        <title>REHAB project genomes.</title>
        <authorList>
            <person name="Shaw L.P."/>
        </authorList>
    </citation>
    <scope>NUCLEOTIDE SEQUENCE [LARGE SCALE GENOMIC DNA]</scope>
    <source>
        <strain evidence="7 11">RHB10-C12</strain>
    </source>
</reference>
<evidence type="ECO:0000313" key="8">
    <source>
        <dbReference type="EMBL" id="SPX28232.1"/>
    </source>
</evidence>
<dbReference type="Pfam" id="PF12833">
    <property type="entry name" value="HTH_18"/>
    <property type="match status" value="1"/>
</dbReference>
<dbReference type="PANTHER" id="PTHR43130">
    <property type="entry name" value="ARAC-FAMILY TRANSCRIPTIONAL REGULATOR"/>
    <property type="match status" value="1"/>
</dbReference>
<dbReference type="InterPro" id="IPR002818">
    <property type="entry name" value="DJ-1/PfpI"/>
</dbReference>
<dbReference type="EMBL" id="CP057906">
    <property type="protein sequence ID" value="QMO40709.1"/>
    <property type="molecule type" value="Genomic_DNA"/>
</dbReference>
<dbReference type="Proteomes" id="UP000514754">
    <property type="component" value="Chromosome"/>
</dbReference>
<dbReference type="InterPro" id="IPR029062">
    <property type="entry name" value="Class_I_gatase-like"/>
</dbReference>
<dbReference type="Gene3D" id="3.40.50.880">
    <property type="match status" value="1"/>
</dbReference>
<evidence type="ECO:0000313" key="7">
    <source>
        <dbReference type="EMBL" id="QMO40709.1"/>
    </source>
</evidence>
<dbReference type="EMBL" id="AASFMQ010000019">
    <property type="protein sequence ID" value="EFB3616238.1"/>
    <property type="molecule type" value="Genomic_DNA"/>
</dbReference>
<dbReference type="InterPro" id="IPR009057">
    <property type="entry name" value="Homeodomain-like_sf"/>
</dbReference>
<dbReference type="Proteomes" id="UP000250385">
    <property type="component" value="Unassembled WGS sequence"/>
</dbReference>
<keyword evidence="2" id="KW-0804">Transcription</keyword>
<sequence length="317" mass="35644">MRPLTVAIIAVAGFSPFHLSVPFIVFSEKMAEKKHFHVIICAEKPGNVDSADGFSVTATHDYTAVIQADIVIIPYWGTITQKPPQKLLEALTTARDNGAQIVGLCLGTFVLGYAGLLKNKRAATHWEFEREFQARFPQTHLDINALYVDDDGIITSAGTAAALDCCLYIVRQHFGSDYANHIARRMVVPPYRTGGQAQFIEQPVPKNTHDERINLLLDYLRQNIAQQHDLDSLAQRVMMSRRTLTRHFMKATGSSIAEWLITERLRRSQELLGSSQLPVERIAAEVGFLSPVTWRQHFKSHFGVSPAEWRKTFRGMA</sequence>
<evidence type="ECO:0000256" key="1">
    <source>
        <dbReference type="ARBA" id="ARBA00023015"/>
    </source>
</evidence>
<accession>A0A066QWH8</accession>
<evidence type="ECO:0000313" key="4">
    <source>
        <dbReference type="EMBL" id="BCG38166.1"/>
    </source>
</evidence>
<dbReference type="GO" id="GO:0043565">
    <property type="term" value="F:sequence-specific DNA binding"/>
    <property type="evidence" value="ECO:0007669"/>
    <property type="project" value="InterPro"/>
</dbReference>
<dbReference type="Pfam" id="PF01965">
    <property type="entry name" value="DJ-1_PfpI"/>
    <property type="match status" value="1"/>
</dbReference>
<evidence type="ECO:0000313" key="5">
    <source>
        <dbReference type="EMBL" id="EFB3616238.1"/>
    </source>
</evidence>
<evidence type="ECO:0000313" key="9">
    <source>
        <dbReference type="Proteomes" id="UP000250385"/>
    </source>
</evidence>
<reference evidence="8 9" key="1">
    <citation type="submission" date="2018-06" db="EMBL/GenBank/DDBJ databases">
        <authorList>
            <consortium name="Pathogen Informatics"/>
            <person name="Doyle S."/>
        </authorList>
    </citation>
    <scope>NUCLEOTIDE SEQUENCE [LARGE SCALE GENOMIC DNA]</scope>
    <source>
        <strain evidence="8 9">NCTC10279</strain>
    </source>
</reference>
<feature type="domain" description="HTH araC/xylS-type" evidence="3">
    <location>
        <begin position="214"/>
        <end position="312"/>
    </location>
</feature>
<proteinExistence type="predicted"/>
<dbReference type="InterPro" id="IPR018060">
    <property type="entry name" value="HTH_AraC"/>
</dbReference>
<keyword evidence="1" id="KW-0805">Transcription regulation</keyword>
<dbReference type="InterPro" id="IPR052158">
    <property type="entry name" value="INH-QAR"/>
</dbReference>
<name>A0A066QWH8_ECOLX</name>
<dbReference type="SMART" id="SM00342">
    <property type="entry name" value="HTH_ARAC"/>
    <property type="match status" value="1"/>
</dbReference>
<reference evidence="6" key="5">
    <citation type="submission" date="2021-01" db="EMBL/GenBank/DDBJ databases">
        <title>Genomes of Escherichia coli STEC strains from raw meat-based diets for companion animals.</title>
        <authorList>
            <person name="Stevens M.J.A."/>
            <person name="Stephan R."/>
        </authorList>
    </citation>
    <scope>NUCLEOTIDE SEQUENCE</scope>
    <source>
        <strain evidence="6">ATC7-7</strain>
    </source>
</reference>
<dbReference type="EMBL" id="JAETYU010000008">
    <property type="protein sequence ID" value="MBL6203152.1"/>
    <property type="molecule type" value="Genomic_DNA"/>
</dbReference>
<evidence type="ECO:0000256" key="2">
    <source>
        <dbReference type="ARBA" id="ARBA00023163"/>
    </source>
</evidence>
<evidence type="ECO:0000313" key="6">
    <source>
        <dbReference type="EMBL" id="MBL6203152.1"/>
    </source>
</evidence>
<dbReference type="AlphaFoldDB" id="A0A066QWH8"/>